<evidence type="ECO:0000313" key="16">
    <source>
        <dbReference type="Proteomes" id="UP000483820"/>
    </source>
</evidence>
<dbReference type="Proteomes" id="UP000483820">
    <property type="component" value="Chromosome X"/>
</dbReference>
<feature type="signal peptide" evidence="13">
    <location>
        <begin position="1"/>
        <end position="16"/>
    </location>
</feature>
<dbReference type="AlphaFoldDB" id="A0A6A5FW36"/>
<dbReference type="PANTHER" id="PTHR11532">
    <property type="entry name" value="PROTEASE M14 CARBOXYPEPTIDASE"/>
    <property type="match status" value="1"/>
</dbReference>
<dbReference type="InterPro" id="IPR057247">
    <property type="entry name" value="CARBOXYPEPT_ZN_2"/>
</dbReference>
<feature type="compositionally biased region" description="Low complexity" evidence="12">
    <location>
        <begin position="655"/>
        <end position="673"/>
    </location>
</feature>
<dbReference type="CTD" id="9818399"/>
<dbReference type="GO" id="GO:0016485">
    <property type="term" value="P:protein processing"/>
    <property type="evidence" value="ECO:0007669"/>
    <property type="project" value="TreeGrafter"/>
</dbReference>
<dbReference type="InterPro" id="IPR008160">
    <property type="entry name" value="Collagen"/>
</dbReference>
<keyword evidence="10" id="KW-0325">Glycoprotein</keyword>
<organism evidence="15 16">
    <name type="scientific">Caenorhabditis remanei</name>
    <name type="common">Caenorhabditis vulgaris</name>
    <dbReference type="NCBI Taxonomy" id="31234"/>
    <lineage>
        <taxon>Eukaryota</taxon>
        <taxon>Metazoa</taxon>
        <taxon>Ecdysozoa</taxon>
        <taxon>Nematoda</taxon>
        <taxon>Chromadorea</taxon>
        <taxon>Rhabditida</taxon>
        <taxon>Rhabditina</taxon>
        <taxon>Rhabditomorpha</taxon>
        <taxon>Rhabditoidea</taxon>
        <taxon>Rhabditidae</taxon>
        <taxon>Peloderinae</taxon>
        <taxon>Caenorhabditis</taxon>
    </lineage>
</organism>
<dbReference type="EMBL" id="WUAV01000006">
    <property type="protein sequence ID" value="KAF1746695.1"/>
    <property type="molecule type" value="Genomic_DNA"/>
</dbReference>
<dbReference type="PANTHER" id="PTHR11532:SF73">
    <property type="entry name" value="CARBOXYPEPTIDASE D"/>
    <property type="match status" value="1"/>
</dbReference>
<dbReference type="CDD" id="cd11308">
    <property type="entry name" value="Peptidase_M14NE-CP-C_like"/>
    <property type="match status" value="1"/>
</dbReference>
<dbReference type="GO" id="GO:0006518">
    <property type="term" value="P:peptide metabolic process"/>
    <property type="evidence" value="ECO:0007669"/>
    <property type="project" value="TreeGrafter"/>
</dbReference>
<dbReference type="SMART" id="SM00631">
    <property type="entry name" value="Zn_pept"/>
    <property type="match status" value="1"/>
</dbReference>
<keyword evidence="8" id="KW-0862">Zinc</keyword>
<sequence length="731" mass="81671">MRSLFLLLLLCAVARCSRLAEDEEQMLIRHFTKEGEISTMDQLRETIGPFRDPLNFSHMNYSTMTDHIHNLHRKYPNLTHIYSAGQSVQGRELWVLVVSRYSKEHRKLIPEFKYVANMHGNEVTGRVFLISLAETLLQNYNTNLWIRQLVDSTRIHLMPSMNPDGYEHASEGDQAGVTGRHNANGKDLNRNFPSRFPNYFPTSDIQPETIAIMNWTRQIPFVLSANLHGGTTLVNYPFDDYPTRTRQSHYAPSPDNALFVRLAYSYARGHERMWREGPRCLDDDLNIAVDPQNGIINGADWYIVSGGMQDWNYLNTNCFELTVEMNCEKFPKTAKLIKLWGENKYALLHFISLVHGAIHGLVVDAETGEGIVNATISIDEKAKIVVSYGDGEFWRLANMGTYDLTFDHSDYYPVTRTVHVTPQDRSPYIEVRLQRIIPRSKPTLIPARPTKQQSKDEYNVDNSNNKDLRIVTMSSITTNIAWDQLIEVQESHSSTKRSVTKKSVFVDRIFRNTFQNSVGLPPWCQCEPIVPRCPPGPPGPPGCRGETGMPGEPGRRGINNYETLPAKKCVFRERLACIMCPRGPPGRRGRMGMDGEQGLPGKRGLPGSFLLSAKNLRGAPGEPGEPGRPGAPGKPGQDGKDGRNGYKLKPDRINRGPPGRMGPRGPPGDRGIPGNHGLPGAMGPPGYRGDNGRRGVPGQPGRPGRHGKPGGDSSYCPCPPRSMMLGSFNKI</sequence>
<evidence type="ECO:0000256" key="4">
    <source>
        <dbReference type="ARBA" id="ARBA00022670"/>
    </source>
</evidence>
<keyword evidence="3" id="KW-0121">Carboxypeptidase</keyword>
<dbReference type="FunFam" id="2.60.40.1120:FF:000027">
    <property type="entry name" value="CarboxyPeptidase D family"/>
    <property type="match status" value="1"/>
</dbReference>
<dbReference type="InterPro" id="IPR000834">
    <property type="entry name" value="Peptidase_M14"/>
</dbReference>
<dbReference type="Pfam" id="PF00246">
    <property type="entry name" value="Peptidase_M14"/>
    <property type="match status" value="1"/>
</dbReference>
<evidence type="ECO:0000256" key="5">
    <source>
        <dbReference type="ARBA" id="ARBA00022723"/>
    </source>
</evidence>
<evidence type="ECO:0000256" key="9">
    <source>
        <dbReference type="ARBA" id="ARBA00023157"/>
    </source>
</evidence>
<dbReference type="SUPFAM" id="SSF49464">
    <property type="entry name" value="Carboxypeptidase regulatory domain-like"/>
    <property type="match status" value="1"/>
</dbReference>
<evidence type="ECO:0000256" key="6">
    <source>
        <dbReference type="ARBA" id="ARBA00022737"/>
    </source>
</evidence>
<feature type="region of interest" description="Disordered" evidence="12">
    <location>
        <begin position="582"/>
        <end position="731"/>
    </location>
</feature>
<dbReference type="GeneID" id="9818399"/>
<dbReference type="FunFam" id="3.40.630.10:FF:000020">
    <property type="entry name" value="Carboxypeptidase D"/>
    <property type="match status" value="1"/>
</dbReference>
<dbReference type="RefSeq" id="XP_053578828.1">
    <property type="nucleotide sequence ID" value="XM_053735262.1"/>
</dbReference>
<evidence type="ECO:0000256" key="12">
    <source>
        <dbReference type="SAM" id="MobiDB-lite"/>
    </source>
</evidence>
<dbReference type="KEGG" id="crq:GCK72_023152"/>
<keyword evidence="7" id="KW-0378">Hydrolase</keyword>
<dbReference type="GO" id="GO:0008270">
    <property type="term" value="F:zinc ion binding"/>
    <property type="evidence" value="ECO:0007669"/>
    <property type="project" value="InterPro"/>
</dbReference>
<dbReference type="InterPro" id="IPR008969">
    <property type="entry name" value="CarboxyPept-like_regulatory"/>
</dbReference>
<dbReference type="PROSITE" id="PS52035">
    <property type="entry name" value="PEPTIDASE_M14"/>
    <property type="match status" value="1"/>
</dbReference>
<dbReference type="Gene3D" id="3.40.630.10">
    <property type="entry name" value="Zn peptidases"/>
    <property type="match status" value="1"/>
</dbReference>
<dbReference type="GO" id="GO:0005615">
    <property type="term" value="C:extracellular space"/>
    <property type="evidence" value="ECO:0007669"/>
    <property type="project" value="TreeGrafter"/>
</dbReference>
<feature type="chain" id="PRO_5025401794" description="Peptidase M14 domain-containing protein" evidence="13">
    <location>
        <begin position="17"/>
        <end position="731"/>
    </location>
</feature>
<dbReference type="GO" id="GO:0004181">
    <property type="term" value="F:metallocarboxypeptidase activity"/>
    <property type="evidence" value="ECO:0007669"/>
    <property type="project" value="InterPro"/>
</dbReference>
<feature type="compositionally biased region" description="Basic and acidic residues" evidence="12">
    <location>
        <begin position="637"/>
        <end position="654"/>
    </location>
</feature>
<evidence type="ECO:0000256" key="1">
    <source>
        <dbReference type="ARBA" id="ARBA00001947"/>
    </source>
</evidence>
<dbReference type="Pfam" id="PF01391">
    <property type="entry name" value="Collagen"/>
    <property type="match status" value="1"/>
</dbReference>
<evidence type="ECO:0000256" key="7">
    <source>
        <dbReference type="ARBA" id="ARBA00022801"/>
    </source>
</evidence>
<keyword evidence="6" id="KW-0677">Repeat</keyword>
<dbReference type="Gene3D" id="1.20.5.320">
    <property type="entry name" value="6-Phosphogluconate Dehydrogenase, domain 3"/>
    <property type="match status" value="1"/>
</dbReference>
<accession>A0A6A5FW36</accession>
<keyword evidence="4" id="KW-0645">Protease</keyword>
<evidence type="ECO:0000256" key="8">
    <source>
        <dbReference type="ARBA" id="ARBA00022833"/>
    </source>
</evidence>
<keyword evidence="9" id="KW-1015">Disulfide bond</keyword>
<dbReference type="CDD" id="cd03858">
    <property type="entry name" value="M14_CP_N-E_like"/>
    <property type="match status" value="1"/>
</dbReference>
<dbReference type="SUPFAM" id="SSF53187">
    <property type="entry name" value="Zn-dependent exopeptidases"/>
    <property type="match status" value="1"/>
</dbReference>
<comment type="cofactor">
    <cofactor evidence="1">
        <name>Zn(2+)</name>
        <dbReference type="ChEBI" id="CHEBI:29105"/>
    </cofactor>
</comment>
<name>A0A6A5FW36_CAERE</name>
<feature type="active site" description="Proton donor/acceptor" evidence="11">
    <location>
        <position position="324"/>
    </location>
</feature>
<evidence type="ECO:0000256" key="11">
    <source>
        <dbReference type="PROSITE-ProRule" id="PRU01379"/>
    </source>
</evidence>
<dbReference type="PRINTS" id="PR00765">
    <property type="entry name" value="CRBOXYPTASEA"/>
</dbReference>
<evidence type="ECO:0000256" key="13">
    <source>
        <dbReference type="SAM" id="SignalP"/>
    </source>
</evidence>
<evidence type="ECO:0000256" key="2">
    <source>
        <dbReference type="ARBA" id="ARBA00005988"/>
    </source>
</evidence>
<keyword evidence="5" id="KW-0479">Metal-binding</keyword>
<evidence type="ECO:0000313" key="15">
    <source>
        <dbReference type="EMBL" id="KAF1746695.1"/>
    </source>
</evidence>
<reference evidence="15 16" key="1">
    <citation type="submission" date="2019-12" db="EMBL/GenBank/DDBJ databases">
        <title>Chromosome-level assembly of the Caenorhabditis remanei genome.</title>
        <authorList>
            <person name="Teterina A.A."/>
            <person name="Willis J.H."/>
            <person name="Phillips P.C."/>
        </authorList>
    </citation>
    <scope>NUCLEOTIDE SEQUENCE [LARGE SCALE GENOMIC DNA]</scope>
    <source>
        <strain evidence="15 16">PX506</strain>
        <tissue evidence="15">Whole organism</tissue>
    </source>
</reference>
<dbReference type="Pfam" id="PF13620">
    <property type="entry name" value="CarboxypepD_reg"/>
    <property type="match status" value="1"/>
</dbReference>
<keyword evidence="13" id="KW-0732">Signal</keyword>
<protein>
    <recommendedName>
        <fullName evidence="14">Peptidase M14 domain-containing protein</fullName>
    </recommendedName>
</protein>
<dbReference type="Gene3D" id="2.60.40.1120">
    <property type="entry name" value="Carboxypeptidase-like, regulatory domain"/>
    <property type="match status" value="1"/>
</dbReference>
<evidence type="ECO:0000259" key="14">
    <source>
        <dbReference type="PROSITE" id="PS52035"/>
    </source>
</evidence>
<evidence type="ECO:0000256" key="10">
    <source>
        <dbReference type="ARBA" id="ARBA00023180"/>
    </source>
</evidence>
<comment type="similarity">
    <text evidence="2 11">Belongs to the peptidase M14 family.</text>
</comment>
<dbReference type="InterPro" id="IPR050753">
    <property type="entry name" value="Peptidase_M14_domain"/>
</dbReference>
<dbReference type="PROSITE" id="PS00133">
    <property type="entry name" value="CARBOXYPEPT_ZN_2"/>
    <property type="match status" value="1"/>
</dbReference>
<feature type="domain" description="Peptidase M14" evidence="14">
    <location>
        <begin position="57"/>
        <end position="354"/>
    </location>
</feature>
<comment type="caution">
    <text evidence="15">The sequence shown here is derived from an EMBL/GenBank/DDBJ whole genome shotgun (WGS) entry which is preliminary data.</text>
</comment>
<proteinExistence type="inferred from homology"/>
<gene>
    <name evidence="15" type="ORF">GCK72_023152</name>
</gene>
<evidence type="ECO:0000256" key="3">
    <source>
        <dbReference type="ARBA" id="ARBA00022645"/>
    </source>
</evidence>